<reference evidence="2 3" key="1">
    <citation type="journal article" date="2015" name="Antonie Van Leeuwenhoek">
        <title>Tamlana nanhaiensis sp. nov., isolated from surface seawater collected from the South China Sea.</title>
        <authorList>
            <person name="Liu X."/>
            <person name="Lai Q."/>
            <person name="Du Y."/>
            <person name="Li G."/>
            <person name="Sun F."/>
            <person name="Shao Z."/>
        </authorList>
    </citation>
    <scope>NUCLEOTIDE SEQUENCE [LARGE SCALE GENOMIC DNA]</scope>
    <source>
        <strain evidence="2 3">FHC16</strain>
    </source>
</reference>
<feature type="domain" description="Sulfatase-modifying factor enzyme-like" evidence="1">
    <location>
        <begin position="210"/>
        <end position="475"/>
    </location>
</feature>
<dbReference type="Gene3D" id="3.90.1580.10">
    <property type="entry name" value="paralog of FGE (formylglycine-generating enzyme)"/>
    <property type="match status" value="1"/>
</dbReference>
<dbReference type="InterPro" id="IPR016187">
    <property type="entry name" value="CTDL_fold"/>
</dbReference>
<dbReference type="InterPro" id="IPR005532">
    <property type="entry name" value="SUMF_dom"/>
</dbReference>
<dbReference type="SUPFAM" id="SSF56436">
    <property type="entry name" value="C-type lectin-like"/>
    <property type="match status" value="1"/>
</dbReference>
<gene>
    <name evidence="2" type="ORF">PK35_16340</name>
</gene>
<evidence type="ECO:0000313" key="2">
    <source>
        <dbReference type="EMBL" id="KJD31130.1"/>
    </source>
</evidence>
<dbReference type="PATRIC" id="fig|1382798.3.peg.2276"/>
<comment type="caution">
    <text evidence="2">The sequence shown here is derived from an EMBL/GenBank/DDBJ whole genome shotgun (WGS) entry which is preliminary data.</text>
</comment>
<dbReference type="Pfam" id="PF03781">
    <property type="entry name" value="FGE-sulfatase"/>
    <property type="match status" value="1"/>
</dbReference>
<accession>A0A0D7VW76</accession>
<keyword evidence="3" id="KW-1185">Reference proteome</keyword>
<name>A0A0D7VW76_9FLAO</name>
<protein>
    <recommendedName>
        <fullName evidence="1">Sulfatase-modifying factor enzyme-like domain-containing protein</fullName>
    </recommendedName>
</protein>
<organism evidence="2 3">
    <name type="scientific">Neotamlana nanhaiensis</name>
    <dbReference type="NCBI Taxonomy" id="1382798"/>
    <lineage>
        <taxon>Bacteria</taxon>
        <taxon>Pseudomonadati</taxon>
        <taxon>Bacteroidota</taxon>
        <taxon>Flavobacteriia</taxon>
        <taxon>Flavobacteriales</taxon>
        <taxon>Flavobacteriaceae</taxon>
        <taxon>Neotamlana</taxon>
    </lineage>
</organism>
<dbReference type="GO" id="GO:0120147">
    <property type="term" value="F:formylglycine-generating oxidase activity"/>
    <property type="evidence" value="ECO:0007669"/>
    <property type="project" value="TreeGrafter"/>
</dbReference>
<sequence>MLFSLMLQANNIKVSNISLTNLNEPNNWVQVEFDLSWENSWRINAGPSNWDAAWVFIKYRSNSGDWQHATLNTANYVAAPGSTVDVTADGMGAFIYRDSEGSGFLNLENIRLRWDYGGLIDTNDVLDVQIFAIEMVYVPQDAFYVGGTNGTENNKFYTGGLATTNIPYQITSENSITVSNTPNNLYYNNTNGNGGDQMGPIPTNFPKGYDAFYCMKYEVSQSQWVSFFNTLTASQKTENDVTGNTGKNTDAEIIRNGISWPDGALNATTAFNDLPLNYVSNTKSLAYLDWAGLRPMTELEFEKACRGPITPKANEFAWGSANISITPYNIINQGEPNELITNIEPGNGNCNYLDTNGTLIGPKRCGILAASSINNTREESGGSYYGIMELSGNVYERCITVGIPQGRIFTAENGDGNISNTGLANVNTWPTTNEGWGFKGGSYTNQSEYLRVSDRNDASNDFSGSNARIGFRGVRSASN</sequence>
<dbReference type="AlphaFoldDB" id="A0A0D7VW76"/>
<dbReference type="Proteomes" id="UP000032361">
    <property type="component" value="Unassembled WGS sequence"/>
</dbReference>
<evidence type="ECO:0000313" key="3">
    <source>
        <dbReference type="Proteomes" id="UP000032361"/>
    </source>
</evidence>
<dbReference type="EMBL" id="JTDV01000018">
    <property type="protein sequence ID" value="KJD31130.1"/>
    <property type="molecule type" value="Genomic_DNA"/>
</dbReference>
<dbReference type="STRING" id="1382798.PK35_16340"/>
<proteinExistence type="predicted"/>
<dbReference type="PANTHER" id="PTHR23150">
    <property type="entry name" value="SULFATASE MODIFYING FACTOR 1, 2"/>
    <property type="match status" value="1"/>
</dbReference>
<dbReference type="InterPro" id="IPR042095">
    <property type="entry name" value="SUMF_sf"/>
</dbReference>
<evidence type="ECO:0000259" key="1">
    <source>
        <dbReference type="Pfam" id="PF03781"/>
    </source>
</evidence>
<dbReference type="InterPro" id="IPR051043">
    <property type="entry name" value="Sulfatase_Mod_Factor_Kinase"/>
</dbReference>
<dbReference type="PANTHER" id="PTHR23150:SF19">
    <property type="entry name" value="FORMYLGLYCINE-GENERATING ENZYME"/>
    <property type="match status" value="1"/>
</dbReference>